<comment type="catalytic activity">
    <reaction evidence="6">
        <text>GTP + H2O = GDP + phosphate + H(+)</text>
        <dbReference type="Rhea" id="RHEA:19669"/>
        <dbReference type="ChEBI" id="CHEBI:15377"/>
        <dbReference type="ChEBI" id="CHEBI:15378"/>
        <dbReference type="ChEBI" id="CHEBI:37565"/>
        <dbReference type="ChEBI" id="CHEBI:43474"/>
        <dbReference type="ChEBI" id="CHEBI:58189"/>
    </reaction>
    <physiologicalReaction direction="left-to-right" evidence="6">
        <dbReference type="Rhea" id="RHEA:19670"/>
    </physiologicalReaction>
</comment>
<dbReference type="Pfam" id="PF02492">
    <property type="entry name" value="cobW"/>
    <property type="match status" value="1"/>
</dbReference>
<evidence type="ECO:0000256" key="1">
    <source>
        <dbReference type="ARBA" id="ARBA00022741"/>
    </source>
</evidence>
<dbReference type="SUPFAM" id="SSF52540">
    <property type="entry name" value="P-loop containing nucleoside triphosphate hydrolases"/>
    <property type="match status" value="1"/>
</dbReference>
<dbReference type="PANTHER" id="PTHR13748:SF62">
    <property type="entry name" value="COBW DOMAIN-CONTAINING PROTEIN"/>
    <property type="match status" value="1"/>
</dbReference>
<keyword evidence="1" id="KW-0547">Nucleotide-binding</keyword>
<evidence type="ECO:0000256" key="2">
    <source>
        <dbReference type="ARBA" id="ARBA00022801"/>
    </source>
</evidence>
<feature type="domain" description="CobW C-terminal" evidence="7">
    <location>
        <begin position="220"/>
        <end position="313"/>
    </location>
</feature>
<keyword evidence="9" id="KW-1185">Reference proteome</keyword>
<evidence type="ECO:0000313" key="8">
    <source>
        <dbReference type="EMBL" id="WAR46205.1"/>
    </source>
</evidence>
<accession>A0ABY7GNY3</accession>
<dbReference type="Gene3D" id="3.30.1220.10">
    <property type="entry name" value="CobW-like, C-terminal domain"/>
    <property type="match status" value="1"/>
</dbReference>
<sequence length="325" mass="35926">MIANKIPVIVLTGFLGSGKTTLLNRLLTDGVKTAVVINEFGATPIDQDLLLNQDIPLTVLSGGCLCCQIKGALAPTLKNLWMAWNNSETKPFERVIIETSGVASPEPILDTLLREPWLSKRYRLQQIVATLAIPSALAQLEHHAEARAQMAWADLLLLTHADLADDKQHAELIDYLKLQAPATPTLTAMRDLFDASMLLCKTPPSFRRITTGRALPEHGFRSVSLYLEHTPSWPQLQATLQTLLSNHADDLIRIKGVVYFPECAEPLAVHAVAGHLYSPIQLPKRINQDRRSRLVLITISSPEQLANELFCLLGGEPSQNPIRLH</sequence>
<dbReference type="CDD" id="cd03112">
    <property type="entry name" value="CobW-like"/>
    <property type="match status" value="1"/>
</dbReference>
<dbReference type="InterPro" id="IPR036627">
    <property type="entry name" value="CobW-likC_sf"/>
</dbReference>
<evidence type="ECO:0000259" key="7">
    <source>
        <dbReference type="SMART" id="SM00833"/>
    </source>
</evidence>
<evidence type="ECO:0000256" key="3">
    <source>
        <dbReference type="ARBA" id="ARBA00023186"/>
    </source>
</evidence>
<dbReference type="SUPFAM" id="SSF90002">
    <property type="entry name" value="Hypothetical protein YjiA, C-terminal domain"/>
    <property type="match status" value="1"/>
</dbReference>
<dbReference type="Gene3D" id="3.40.50.300">
    <property type="entry name" value="P-loop containing nucleotide triphosphate hydrolases"/>
    <property type="match status" value="1"/>
</dbReference>
<dbReference type="InterPro" id="IPR003495">
    <property type="entry name" value="CobW/HypB/UreG_nucleotide-bd"/>
</dbReference>
<dbReference type="Proteomes" id="UP001162780">
    <property type="component" value="Chromosome"/>
</dbReference>
<dbReference type="RefSeq" id="WP_255187109.1">
    <property type="nucleotide sequence ID" value="NZ_CP113517.1"/>
</dbReference>
<evidence type="ECO:0000256" key="4">
    <source>
        <dbReference type="ARBA" id="ARBA00034320"/>
    </source>
</evidence>
<gene>
    <name evidence="8" type="ORF">NM686_006715</name>
</gene>
<proteinExistence type="inferred from homology"/>
<organism evidence="8 9">
    <name type="scientific">Methylomonas rapida</name>
    <dbReference type="NCBI Taxonomy" id="2963939"/>
    <lineage>
        <taxon>Bacteria</taxon>
        <taxon>Pseudomonadati</taxon>
        <taxon>Pseudomonadota</taxon>
        <taxon>Gammaproteobacteria</taxon>
        <taxon>Methylococcales</taxon>
        <taxon>Methylococcaceae</taxon>
        <taxon>Methylomonas</taxon>
    </lineage>
</organism>
<dbReference type="Pfam" id="PF07683">
    <property type="entry name" value="CobW_C"/>
    <property type="match status" value="1"/>
</dbReference>
<protein>
    <submittedName>
        <fullName evidence="8">GTP-binding protein</fullName>
    </submittedName>
</protein>
<reference evidence="8" key="1">
    <citation type="submission" date="2022-11" db="EMBL/GenBank/DDBJ databases">
        <title>Methylomonas rapida sp. nov., Carotenoid-Producing Obligate Methanotrophs with High Growth Characteristics and Biotechnological Potential.</title>
        <authorList>
            <person name="Tikhonova E.N."/>
            <person name="Suleimanov R.Z."/>
            <person name="Miroshnikov K."/>
            <person name="Oshkin I.Y."/>
            <person name="Belova S.E."/>
            <person name="Danilova O.V."/>
            <person name="Ashikhmin A."/>
            <person name="Konopkin A."/>
            <person name="But S.Y."/>
            <person name="Khmelenina V.N."/>
            <person name="Kuznetsov N."/>
            <person name="Pimenov N.V."/>
            <person name="Dedysh S.N."/>
        </authorList>
    </citation>
    <scope>NUCLEOTIDE SEQUENCE</scope>
    <source>
        <strain evidence="8">MP1</strain>
    </source>
</reference>
<evidence type="ECO:0000256" key="6">
    <source>
        <dbReference type="ARBA" id="ARBA00049117"/>
    </source>
</evidence>
<dbReference type="SMART" id="SM00833">
    <property type="entry name" value="CobW_C"/>
    <property type="match status" value="1"/>
</dbReference>
<keyword evidence="2" id="KW-0378">Hydrolase</keyword>
<dbReference type="InterPro" id="IPR051316">
    <property type="entry name" value="Zinc-reg_GTPase_activator"/>
</dbReference>
<keyword evidence="3" id="KW-0143">Chaperone</keyword>
<comment type="similarity">
    <text evidence="4">Belongs to the SIMIBI class G3E GTPase family. ZNG1 subfamily.</text>
</comment>
<dbReference type="InterPro" id="IPR011629">
    <property type="entry name" value="CobW-like_C"/>
</dbReference>
<dbReference type="InterPro" id="IPR027417">
    <property type="entry name" value="P-loop_NTPase"/>
</dbReference>
<dbReference type="PANTHER" id="PTHR13748">
    <property type="entry name" value="COBW-RELATED"/>
    <property type="match status" value="1"/>
</dbReference>
<evidence type="ECO:0000313" key="9">
    <source>
        <dbReference type="Proteomes" id="UP001162780"/>
    </source>
</evidence>
<dbReference type="EMBL" id="CP113517">
    <property type="protein sequence ID" value="WAR46205.1"/>
    <property type="molecule type" value="Genomic_DNA"/>
</dbReference>
<name>A0ABY7GNY3_9GAMM</name>
<evidence type="ECO:0000256" key="5">
    <source>
        <dbReference type="ARBA" id="ARBA00045658"/>
    </source>
</evidence>
<comment type="function">
    <text evidence="5">Zinc chaperone that directly transfers zinc cofactor to target proteins, thereby activating them. Zinc is transferred from the CXCC motif in the GTPase domain to the zinc binding site in target proteins in a process requiring GTP hydrolysis.</text>
</comment>